<name>A0A199W140_ANACO</name>
<proteinExistence type="predicted"/>
<feature type="region of interest" description="Disordered" evidence="1">
    <location>
        <begin position="1"/>
        <end position="23"/>
    </location>
</feature>
<feature type="region of interest" description="Disordered" evidence="1">
    <location>
        <begin position="523"/>
        <end position="557"/>
    </location>
</feature>
<dbReference type="PANTHER" id="PTHR46159:SF6">
    <property type="entry name" value="OS12G0605300 PROTEIN"/>
    <property type="match status" value="1"/>
</dbReference>
<feature type="compositionally biased region" description="Low complexity" evidence="1">
    <location>
        <begin position="829"/>
        <end position="838"/>
    </location>
</feature>
<reference evidence="2 3" key="1">
    <citation type="journal article" date="2016" name="DNA Res.">
        <title>The draft genome of MD-2 pineapple using hybrid error correction of long reads.</title>
        <authorList>
            <person name="Redwan R.M."/>
            <person name="Saidin A."/>
            <person name="Kumar S.V."/>
        </authorList>
    </citation>
    <scope>NUCLEOTIDE SEQUENCE [LARGE SCALE GENOMIC DNA]</scope>
    <source>
        <strain evidence="3">cv. MD2</strain>
        <tissue evidence="2">Leaf</tissue>
    </source>
</reference>
<gene>
    <name evidence="2" type="ORF">ACMD2_05161</name>
</gene>
<evidence type="ECO:0000313" key="3">
    <source>
        <dbReference type="Proteomes" id="UP000092600"/>
    </source>
</evidence>
<feature type="compositionally biased region" description="Basic and acidic residues" evidence="1">
    <location>
        <begin position="794"/>
        <end position="804"/>
    </location>
</feature>
<feature type="region of interest" description="Disordered" evidence="1">
    <location>
        <begin position="641"/>
        <end position="663"/>
    </location>
</feature>
<feature type="compositionally biased region" description="Basic residues" evidence="1">
    <location>
        <begin position="538"/>
        <end position="547"/>
    </location>
</feature>
<dbReference type="PANTHER" id="PTHR46159">
    <property type="entry name" value="PROTEIN TESMIN/TSO1-LIKE CXC 2"/>
    <property type="match status" value="1"/>
</dbReference>
<feature type="compositionally biased region" description="Polar residues" evidence="1">
    <location>
        <begin position="641"/>
        <end position="653"/>
    </location>
</feature>
<dbReference type="InterPro" id="IPR044522">
    <property type="entry name" value="TSO1-like"/>
</dbReference>
<evidence type="ECO:0000313" key="2">
    <source>
        <dbReference type="EMBL" id="OAY82933.1"/>
    </source>
</evidence>
<accession>A0A199W140</accession>
<dbReference type="EMBL" id="LSRQ01000421">
    <property type="protein sequence ID" value="OAY82933.1"/>
    <property type="molecule type" value="Genomic_DNA"/>
</dbReference>
<feature type="compositionally biased region" description="Basic and acidic residues" evidence="1">
    <location>
        <begin position="164"/>
        <end position="175"/>
    </location>
</feature>
<feature type="region of interest" description="Disordered" evidence="1">
    <location>
        <begin position="138"/>
        <end position="204"/>
    </location>
</feature>
<dbReference type="AlphaFoldDB" id="A0A199W140"/>
<protein>
    <submittedName>
        <fullName evidence="2">Uncharacterized protein</fullName>
    </submittedName>
</protein>
<dbReference type="STRING" id="4615.A0A199W140"/>
<organism evidence="2 3">
    <name type="scientific">Ananas comosus</name>
    <name type="common">Pineapple</name>
    <name type="synonym">Ananas ananas</name>
    <dbReference type="NCBI Taxonomy" id="4615"/>
    <lineage>
        <taxon>Eukaryota</taxon>
        <taxon>Viridiplantae</taxon>
        <taxon>Streptophyta</taxon>
        <taxon>Embryophyta</taxon>
        <taxon>Tracheophyta</taxon>
        <taxon>Spermatophyta</taxon>
        <taxon>Magnoliopsida</taxon>
        <taxon>Liliopsida</taxon>
        <taxon>Poales</taxon>
        <taxon>Bromeliaceae</taxon>
        <taxon>Bromelioideae</taxon>
        <taxon>Ananas</taxon>
    </lineage>
</organism>
<feature type="region of interest" description="Disordered" evidence="1">
    <location>
        <begin position="794"/>
        <end position="839"/>
    </location>
</feature>
<evidence type="ECO:0000256" key="1">
    <source>
        <dbReference type="SAM" id="MobiDB-lite"/>
    </source>
</evidence>
<dbReference type="Proteomes" id="UP000092600">
    <property type="component" value="Unassembled WGS sequence"/>
</dbReference>
<dbReference type="GO" id="GO:0003700">
    <property type="term" value="F:DNA-binding transcription factor activity"/>
    <property type="evidence" value="ECO:0007669"/>
    <property type="project" value="InterPro"/>
</dbReference>
<comment type="caution">
    <text evidence="2">The sequence shown here is derived from an EMBL/GenBank/DDBJ whole genome shotgun (WGS) entry which is preliminary data.</text>
</comment>
<feature type="region of interest" description="Disordered" evidence="1">
    <location>
        <begin position="476"/>
        <end position="506"/>
    </location>
</feature>
<sequence length="1277" mass="141772">MDSPDAVAKPSSAAAAAESPQDSPFLNFASTLSPIQPVDTRPAAFVDVNFPSPEPVFKTPHTNHLRKLDLLRRCEQLPSPSHNPKLFSEVVPPVSSSMAQLNTCCGKECEGDESLPQDRPCSSPSTCVDAFLVEPSEDCENPSGSRDASLEEASKLSQINKSEVQIDCRQKDSGPVRDLCSNSPSLHLDQDSGGLRTSQSESISTKEIEMKIPASTTKELMVEDVKFSYQAEQPLAGLKKSSNEEHLGKPDKQKEVKIIPHTEELQPVLKNAIKGDGSSVEPGAATLIQGHRAQDVKLHTGSGQWGESSCNPQFLPQPNDASRVVDSYNDSCLALSVVSAENQTLWDQEDGAAQCPRGMRKRLQFEAVENNQKLSSWLYSDLTDSTDDVSNAESQLHLDKHSVNASDEIPIVNSSKSETFLHKSSANVNKGGQKKATTVRMVPRPSGIGLHLNSVASIGLSSEKSLTNPGIASIKEENQDNPMLKLPENSSSYQSPLDVEPLRSSQPSKCTDIIVTPINVKSVPAKDASRSEESSKMSPRKKRCLRKKAPEDEGHKRCNCKRSKCLKLLVLAVPLDAVAKVARIHMAEKMVSCGELIEIEHKKPVEREEKDLSAGKLRSTGVNMELINTSQRLLRLSPVTPSIQGSNSGNNVPKSHKLPSSYHTSPESGALVLPYYVESPSSPTNSMSINTFEEAREELSMIPYDQDQALLKLDSFSPGWDGFPDICNLSPLTSLSPSTTHPSSSKIKEPKIIQKKVFPWRSSPATPLPHFAERKIFSEPDSESVLPNIREDDIPQEISDERLPIKSVQASSPKQKRVSPPQRRLHGTRSSSSPSLRSVKTIEGKVHDEAFNSLQNIAMIPYKPSKARRRPNNTNALWRSSQCYRPDNAEKANEGFIFTVILINGQQVYHNHLRLWRRGDTDPSLEHVHHPRHARPHVRLFLNAPKRHVNQRLHLLIHSSLASRRRQPLVDGLHDPPFPHLLCDNLWEVRPPPLRCIAAFIDQSDVTPASDDLQQHHSVAVDVRLLRDPSPQQPLRCQVSFCSPHSRYYSALISTHQLRQAEVRHERMEALIEQYVLRLDVEVQHPRPAVVVQVRKRLGHVDSYLVPYRPWQAPGAAAATAAAESVMSRMRKYPAIQRAVVGVLVDEVVRAAAAARAEAVAEEANEVHMLDAADCSHFRLELLNPVLSTVNPLNRYCRAVIENSFIHSARRPSSDQCSEVTGDFAEEAVFEAEIFAFERRIPHSRLLSSFRIEDSVVEQYPRYDYQEQREDNGGDEE</sequence>